<proteinExistence type="predicted"/>
<accession>A0ACD3AFB7</accession>
<name>A0ACD3AFB7_9AGAR</name>
<dbReference type="Proteomes" id="UP000308600">
    <property type="component" value="Unassembled WGS sequence"/>
</dbReference>
<organism evidence="1 2">
    <name type="scientific">Pluteus cervinus</name>
    <dbReference type="NCBI Taxonomy" id="181527"/>
    <lineage>
        <taxon>Eukaryota</taxon>
        <taxon>Fungi</taxon>
        <taxon>Dikarya</taxon>
        <taxon>Basidiomycota</taxon>
        <taxon>Agaricomycotina</taxon>
        <taxon>Agaricomycetes</taxon>
        <taxon>Agaricomycetidae</taxon>
        <taxon>Agaricales</taxon>
        <taxon>Pluteineae</taxon>
        <taxon>Pluteaceae</taxon>
        <taxon>Pluteus</taxon>
    </lineage>
</organism>
<keyword evidence="2" id="KW-1185">Reference proteome</keyword>
<dbReference type="EMBL" id="ML208474">
    <property type="protein sequence ID" value="TFK64442.1"/>
    <property type="molecule type" value="Genomic_DNA"/>
</dbReference>
<gene>
    <name evidence="1" type="ORF">BDN72DRAFT_264865</name>
</gene>
<evidence type="ECO:0000313" key="2">
    <source>
        <dbReference type="Proteomes" id="UP000308600"/>
    </source>
</evidence>
<reference evidence="1 2" key="1">
    <citation type="journal article" date="2019" name="Nat. Ecol. Evol.">
        <title>Megaphylogeny resolves global patterns of mushroom evolution.</title>
        <authorList>
            <person name="Varga T."/>
            <person name="Krizsan K."/>
            <person name="Foldi C."/>
            <person name="Dima B."/>
            <person name="Sanchez-Garcia M."/>
            <person name="Sanchez-Ramirez S."/>
            <person name="Szollosi G.J."/>
            <person name="Szarkandi J.G."/>
            <person name="Papp V."/>
            <person name="Albert L."/>
            <person name="Andreopoulos W."/>
            <person name="Angelini C."/>
            <person name="Antonin V."/>
            <person name="Barry K.W."/>
            <person name="Bougher N.L."/>
            <person name="Buchanan P."/>
            <person name="Buyck B."/>
            <person name="Bense V."/>
            <person name="Catcheside P."/>
            <person name="Chovatia M."/>
            <person name="Cooper J."/>
            <person name="Damon W."/>
            <person name="Desjardin D."/>
            <person name="Finy P."/>
            <person name="Geml J."/>
            <person name="Haridas S."/>
            <person name="Hughes K."/>
            <person name="Justo A."/>
            <person name="Karasinski D."/>
            <person name="Kautmanova I."/>
            <person name="Kiss B."/>
            <person name="Kocsube S."/>
            <person name="Kotiranta H."/>
            <person name="LaButti K.M."/>
            <person name="Lechner B.E."/>
            <person name="Liimatainen K."/>
            <person name="Lipzen A."/>
            <person name="Lukacs Z."/>
            <person name="Mihaltcheva S."/>
            <person name="Morgado L.N."/>
            <person name="Niskanen T."/>
            <person name="Noordeloos M.E."/>
            <person name="Ohm R.A."/>
            <person name="Ortiz-Santana B."/>
            <person name="Ovrebo C."/>
            <person name="Racz N."/>
            <person name="Riley R."/>
            <person name="Savchenko A."/>
            <person name="Shiryaev A."/>
            <person name="Soop K."/>
            <person name="Spirin V."/>
            <person name="Szebenyi C."/>
            <person name="Tomsovsky M."/>
            <person name="Tulloss R.E."/>
            <person name="Uehling J."/>
            <person name="Grigoriev I.V."/>
            <person name="Vagvolgyi C."/>
            <person name="Papp T."/>
            <person name="Martin F.M."/>
            <person name="Miettinen O."/>
            <person name="Hibbett D.S."/>
            <person name="Nagy L.G."/>
        </authorList>
    </citation>
    <scope>NUCLEOTIDE SEQUENCE [LARGE SCALE GENOMIC DNA]</scope>
    <source>
        <strain evidence="1 2">NL-1719</strain>
    </source>
</reference>
<evidence type="ECO:0000313" key="1">
    <source>
        <dbReference type="EMBL" id="TFK64442.1"/>
    </source>
</evidence>
<protein>
    <submittedName>
        <fullName evidence="1">Uncharacterized protein</fullName>
    </submittedName>
</protein>
<sequence length="299" mass="32818">MGYPPPAGVPHPQHTVVLEPPPTGVPHPAPTELQTYGGHFSYQYSKCNGRHKALLVGINYFGQNGELKESINRARDVRAFILRECGYNEVNIVQLYDNSTDPKVKPTKANIMANIKELVAGAQPNDSLFFFYAGHGGQTRDTNGDEDTGYDEVIYPGDHETSGPILDDELWEALVKPLPSGCRLTALFDSPHTESPLDLPFIYTAEGKIKEPNLTRQNRTSSADVICFSGPKLLQPGSDTLVAGGQSGTLSYELAVALSRKWGKTNQQLLVGLRESLKGQYSEVQLSSSHPLHRVQYLN</sequence>